<protein>
    <recommendedName>
        <fullName evidence="4">YfhO family protein</fullName>
    </recommendedName>
</protein>
<keyword evidence="1" id="KW-0812">Transmembrane</keyword>
<feature type="transmembrane region" description="Helical" evidence="1">
    <location>
        <begin position="393"/>
        <end position="410"/>
    </location>
</feature>
<feature type="transmembrane region" description="Helical" evidence="1">
    <location>
        <begin position="338"/>
        <end position="356"/>
    </location>
</feature>
<feature type="transmembrane region" description="Helical" evidence="1">
    <location>
        <begin position="248"/>
        <end position="268"/>
    </location>
</feature>
<feature type="transmembrane region" description="Helical" evidence="1">
    <location>
        <begin position="100"/>
        <end position="121"/>
    </location>
</feature>
<dbReference type="Proteomes" id="UP000730618">
    <property type="component" value="Unassembled WGS sequence"/>
</dbReference>
<dbReference type="Pfam" id="PF19558">
    <property type="entry name" value="DUF6080"/>
    <property type="match status" value="1"/>
</dbReference>
<evidence type="ECO:0008006" key="4">
    <source>
        <dbReference type="Google" id="ProtNLM"/>
    </source>
</evidence>
<proteinExistence type="predicted"/>
<dbReference type="RefSeq" id="WP_218102840.1">
    <property type="nucleotide sequence ID" value="NZ_CAJVCE010000034.1"/>
</dbReference>
<accession>A0ABM8VT12</accession>
<evidence type="ECO:0000256" key="1">
    <source>
        <dbReference type="SAM" id="Phobius"/>
    </source>
</evidence>
<keyword evidence="1" id="KW-1133">Transmembrane helix</keyword>
<feature type="transmembrane region" description="Helical" evidence="1">
    <location>
        <begin position="219"/>
        <end position="241"/>
    </location>
</feature>
<feature type="transmembrane region" description="Helical" evidence="1">
    <location>
        <begin position="308"/>
        <end position="326"/>
    </location>
</feature>
<feature type="transmembrane region" description="Helical" evidence="1">
    <location>
        <begin position="130"/>
        <end position="148"/>
    </location>
</feature>
<reference evidence="2 3" key="1">
    <citation type="submission" date="2021-06" db="EMBL/GenBank/DDBJ databases">
        <authorList>
            <person name="Criscuolo A."/>
        </authorList>
    </citation>
    <scope>NUCLEOTIDE SEQUENCE [LARGE SCALE GENOMIC DNA]</scope>
    <source>
        <strain evidence="3">CIP 111802</strain>
    </source>
</reference>
<dbReference type="InterPro" id="IPR045726">
    <property type="entry name" value="DUF6080"/>
</dbReference>
<evidence type="ECO:0000313" key="2">
    <source>
        <dbReference type="EMBL" id="CAG7657232.1"/>
    </source>
</evidence>
<keyword evidence="3" id="KW-1185">Reference proteome</keyword>
<comment type="caution">
    <text evidence="2">The sequence shown here is derived from an EMBL/GenBank/DDBJ whole genome shotgun (WGS) entry which is preliminary data.</text>
</comment>
<organism evidence="2 3">
    <name type="scientific">Paenibacillus allorhizosphaerae</name>
    <dbReference type="NCBI Taxonomy" id="2849866"/>
    <lineage>
        <taxon>Bacteria</taxon>
        <taxon>Bacillati</taxon>
        <taxon>Bacillota</taxon>
        <taxon>Bacilli</taxon>
        <taxon>Bacillales</taxon>
        <taxon>Paenibacillaceae</taxon>
        <taxon>Paenibacillus</taxon>
    </lineage>
</organism>
<feature type="transmembrane region" description="Helical" evidence="1">
    <location>
        <begin position="154"/>
        <end position="170"/>
    </location>
</feature>
<feature type="transmembrane region" description="Helical" evidence="1">
    <location>
        <begin position="362"/>
        <end position="381"/>
    </location>
</feature>
<keyword evidence="1" id="KW-0472">Membrane</keyword>
<name>A0ABM8VT12_9BACL</name>
<evidence type="ECO:0000313" key="3">
    <source>
        <dbReference type="Proteomes" id="UP000730618"/>
    </source>
</evidence>
<feature type="transmembrane region" description="Helical" evidence="1">
    <location>
        <begin position="20"/>
        <end position="40"/>
    </location>
</feature>
<feature type="transmembrane region" description="Helical" evidence="1">
    <location>
        <begin position="182"/>
        <end position="207"/>
    </location>
</feature>
<sequence length="433" mass="48666">MNFIRFLRQNKQDNHKATILFVVLFLFYTAMNVPFLNYMASHAEILARHSPFYGAPFTLNLFNFDPSMYYSSGNTSIIHPFINFISGPLTYAAGHLLGNWLFAVMQSAMNALSAVVLYYFLRKSGSDNNIALLFSLFFGVSSYTIFTAMIPDSYPFAQFILIVSVLYLQYERTQEHTNVLPLALLGLLNFAVTSTNVIPFTAALLFHSVSLRNKKSMKSFVATMLSFGLMVVVVTAVQLVLFRGQTWITSWVQSLNSGGFSYVAPFSFHQHWKVFHMMVASPVLTPNITLIDPGITAFVTDLNNPFPIYVYVIALSLTVMAGLGFVKTMRSRETWTLVPFILFAVFLHIVVGFGLAAFEYDMYLYAGHYLFTLFLLSGKYVTAIERGSVQKTLTFVILIFVLVTVGNNILKHTAALHYIQNAYSILNDASALK</sequence>
<gene>
    <name evidence="2" type="ORF">PAECIP111802_06663</name>
</gene>
<dbReference type="EMBL" id="CAJVCE010000034">
    <property type="protein sequence ID" value="CAG7657232.1"/>
    <property type="molecule type" value="Genomic_DNA"/>
</dbReference>